<gene>
    <name evidence="2" type="ORF">VIC01_01186</name>
</gene>
<dbReference type="EMBL" id="CP043529">
    <property type="protein sequence ID" value="QEW35688.1"/>
    <property type="molecule type" value="Genomic_DNA"/>
</dbReference>
<keyword evidence="1" id="KW-1133">Transmembrane helix</keyword>
<keyword evidence="1" id="KW-0812">Transmembrane</keyword>
<organism evidence="2 3">
    <name type="scientific">Phocaeicola vulgatus</name>
    <name type="common">Bacteroides vulgatus</name>
    <dbReference type="NCBI Taxonomy" id="821"/>
    <lineage>
        <taxon>Bacteria</taxon>
        <taxon>Pseudomonadati</taxon>
        <taxon>Bacteroidota</taxon>
        <taxon>Bacteroidia</taxon>
        <taxon>Bacteroidales</taxon>
        <taxon>Bacteroidaceae</taxon>
        <taxon>Phocaeicola</taxon>
    </lineage>
</organism>
<name>A0A5P3AS53_PHOVU</name>
<proteinExistence type="predicted"/>
<dbReference type="Proteomes" id="UP000326091">
    <property type="component" value="Chromosome"/>
</dbReference>
<feature type="transmembrane region" description="Helical" evidence="1">
    <location>
        <begin position="36"/>
        <end position="58"/>
    </location>
</feature>
<accession>A0A5P3AS53</accession>
<evidence type="ECO:0000256" key="1">
    <source>
        <dbReference type="SAM" id="Phobius"/>
    </source>
</evidence>
<reference evidence="2 3" key="1">
    <citation type="submission" date="2019-09" db="EMBL/GenBank/DDBJ databases">
        <title>Commensal-derived Metabolites Govern Vibrio cholerae Pathogenesis in Host.</title>
        <authorList>
            <person name="Yoon S.S."/>
            <person name="Yoon M.Y."/>
        </authorList>
    </citation>
    <scope>NUCLEOTIDE SEQUENCE [LARGE SCALE GENOMIC DNA]</scope>
    <source>
        <strain evidence="2 3">VIC01</strain>
    </source>
</reference>
<protein>
    <submittedName>
        <fullName evidence="2">Uncharacterized protein</fullName>
    </submittedName>
</protein>
<evidence type="ECO:0000313" key="2">
    <source>
        <dbReference type="EMBL" id="QEW35688.1"/>
    </source>
</evidence>
<evidence type="ECO:0000313" key="3">
    <source>
        <dbReference type="Proteomes" id="UP000326091"/>
    </source>
</evidence>
<sequence length="59" mass="7001">MLHPALATGFLVLLCQYTFQMLQLPFVWRQMQEFLTFRLFMIEYLGDSILVVLVDLAYL</sequence>
<keyword evidence="1" id="KW-0472">Membrane</keyword>
<dbReference type="AlphaFoldDB" id="A0A5P3AS53"/>